<dbReference type="Proteomes" id="UP001209878">
    <property type="component" value="Unassembled WGS sequence"/>
</dbReference>
<comment type="caution">
    <text evidence="1">The sequence shown here is derived from an EMBL/GenBank/DDBJ whole genome shotgun (WGS) entry which is preliminary data.</text>
</comment>
<organism evidence="1 2">
    <name type="scientific">Ridgeia piscesae</name>
    <name type="common">Tubeworm</name>
    <dbReference type="NCBI Taxonomy" id="27915"/>
    <lineage>
        <taxon>Eukaryota</taxon>
        <taxon>Metazoa</taxon>
        <taxon>Spiralia</taxon>
        <taxon>Lophotrochozoa</taxon>
        <taxon>Annelida</taxon>
        <taxon>Polychaeta</taxon>
        <taxon>Sedentaria</taxon>
        <taxon>Canalipalpata</taxon>
        <taxon>Sabellida</taxon>
        <taxon>Siboglinidae</taxon>
        <taxon>Ridgeia</taxon>
    </lineage>
</organism>
<gene>
    <name evidence="1" type="ORF">NP493_661g02033</name>
</gene>
<evidence type="ECO:0000313" key="1">
    <source>
        <dbReference type="EMBL" id="KAK2176445.1"/>
    </source>
</evidence>
<accession>A0AAD9KT65</accession>
<keyword evidence="2" id="KW-1185">Reference proteome</keyword>
<protein>
    <submittedName>
        <fullName evidence="1">Uncharacterized protein</fullName>
    </submittedName>
</protein>
<name>A0AAD9KT65_RIDPI</name>
<dbReference type="AlphaFoldDB" id="A0AAD9KT65"/>
<dbReference type="EMBL" id="JAODUO010000662">
    <property type="protein sequence ID" value="KAK2176445.1"/>
    <property type="molecule type" value="Genomic_DNA"/>
</dbReference>
<proteinExistence type="predicted"/>
<sequence length="103" mass="11220">MINDISHLVIKCGSSSDAHLVSRIWWSTLSNALLKSTSSKRIVVPEESSSDVHLCTSSISACTMDVPLTDRNCWGQLGGRRWRCSKHLDNNGVSDISASGLCE</sequence>
<reference evidence="1" key="1">
    <citation type="journal article" date="2023" name="Mol. Biol. Evol.">
        <title>Third-Generation Sequencing Reveals the Adaptive Role of the Epigenome in Three Deep-Sea Polychaetes.</title>
        <authorList>
            <person name="Perez M."/>
            <person name="Aroh O."/>
            <person name="Sun Y."/>
            <person name="Lan Y."/>
            <person name="Juniper S.K."/>
            <person name="Young C.R."/>
            <person name="Angers B."/>
            <person name="Qian P.Y."/>
        </authorList>
    </citation>
    <scope>NUCLEOTIDE SEQUENCE</scope>
    <source>
        <strain evidence="1">R07B-5</strain>
    </source>
</reference>
<evidence type="ECO:0000313" key="2">
    <source>
        <dbReference type="Proteomes" id="UP001209878"/>
    </source>
</evidence>